<dbReference type="EMBL" id="QBLH01002549">
    <property type="protein sequence ID" value="TGZ48118.1"/>
    <property type="molecule type" value="Genomic_DNA"/>
</dbReference>
<dbReference type="PANTHER" id="PTHR48043">
    <property type="entry name" value="EG:EG0003.4 PROTEIN-RELATED"/>
    <property type="match status" value="1"/>
</dbReference>
<evidence type="ECO:0000256" key="2">
    <source>
        <dbReference type="ARBA" id="ARBA00022676"/>
    </source>
</evidence>
<dbReference type="PROSITE" id="PS00375">
    <property type="entry name" value="UDPGT"/>
    <property type="match status" value="1"/>
</dbReference>
<dbReference type="InterPro" id="IPR002213">
    <property type="entry name" value="UDP_glucos_trans"/>
</dbReference>
<sequence>MLDQLRQMDTCTLGTQRLRRLFTTTTITTSTHLHYLLLSVLLAILVCDQIANGYRILGVFPLHGKSHWIMQEALMKELARRGHQVDVVTHFPLEKPIPNYTDISLKGSLPQVMNNMTAAEVLGFSTPSISNLVAMAGNNICALLDHPKIQELIKNPPQDPPYDIVIQELFAAPCYLAFGRHLKVPIVTTVASAFHDWLNEVSGNPMNPAYVPSLFSEYGQNMNFKERLTNFLLTHYLSWQMHYYTNAQLKFVLLSVLFAILVCDQIANGYRILGVFPLQGKSHWIMQEALMKELARRGHQVDVVTHFPLEKPIPNYTDISVKGSLPQVMNNMSAADLKAGFSTPSISMFVAMAGNAICALMDHPKIQELIKNPPQDPPYDIVIQEMFAAPCYLAFGRHLKVPIVATVASVFHDWLNEVSGNPANPAYTPSFFSEYGQNMNFKERLTNFLLTNYLSWQLHYHTNTQLKFVKEHFGMDLPHIKDLYSDVALYLVNSHHSLNGIRPMTTNVIEVGGLHLKDDDNPPSPEVQKWLDESKDGCIYFTFGSMVRIETFPKEMIQQIYASFEKIAPVRVLMKVAKKEDLLPGLPKNVMTQSWFPQISVLKHKNIRAFITHGGIFGTQEAVYCGVPMIGIPLFGDQIVNIKNYVNKKVAISLNSVTEVTEEKLTSAINNILKDPSYRENL</sequence>
<dbReference type="FunFam" id="3.40.50.2000:FF:000050">
    <property type="entry name" value="UDP-glucuronosyltransferase"/>
    <property type="match status" value="1"/>
</dbReference>
<proteinExistence type="inferred from homology"/>
<dbReference type="Proteomes" id="UP000310200">
    <property type="component" value="Unassembled WGS sequence"/>
</dbReference>
<dbReference type="GO" id="GO:0008194">
    <property type="term" value="F:UDP-glycosyltransferase activity"/>
    <property type="evidence" value="ECO:0007669"/>
    <property type="project" value="InterPro"/>
</dbReference>
<comment type="similarity">
    <text evidence="1">Belongs to the UDP-glycosyltransferase family.</text>
</comment>
<name>A0A4S2KK96_9HYME</name>
<evidence type="ECO:0000256" key="3">
    <source>
        <dbReference type="ARBA" id="ARBA00022679"/>
    </source>
</evidence>
<keyword evidence="3 4" id="KW-0808">Transferase</keyword>
<dbReference type="AlphaFoldDB" id="A0A4S2KK96"/>
<evidence type="ECO:0000313" key="5">
    <source>
        <dbReference type="Proteomes" id="UP000310200"/>
    </source>
</evidence>
<organism evidence="4 5">
    <name type="scientific">Temnothorax longispinosus</name>
    <dbReference type="NCBI Taxonomy" id="300112"/>
    <lineage>
        <taxon>Eukaryota</taxon>
        <taxon>Metazoa</taxon>
        <taxon>Ecdysozoa</taxon>
        <taxon>Arthropoda</taxon>
        <taxon>Hexapoda</taxon>
        <taxon>Insecta</taxon>
        <taxon>Pterygota</taxon>
        <taxon>Neoptera</taxon>
        <taxon>Endopterygota</taxon>
        <taxon>Hymenoptera</taxon>
        <taxon>Apocrita</taxon>
        <taxon>Aculeata</taxon>
        <taxon>Formicoidea</taxon>
        <taxon>Formicidae</taxon>
        <taxon>Myrmicinae</taxon>
        <taxon>Temnothorax</taxon>
    </lineage>
</organism>
<keyword evidence="2" id="KW-0328">Glycosyltransferase</keyword>
<dbReference type="CDD" id="cd03784">
    <property type="entry name" value="GT1_Gtf-like"/>
    <property type="match status" value="1"/>
</dbReference>
<dbReference type="Gene3D" id="3.40.50.2000">
    <property type="entry name" value="Glycogen Phosphorylase B"/>
    <property type="match status" value="3"/>
</dbReference>
<accession>A0A4S2KK96</accession>
<dbReference type="PANTHER" id="PTHR48043:SF145">
    <property type="entry name" value="FI06409P-RELATED"/>
    <property type="match status" value="1"/>
</dbReference>
<dbReference type="InterPro" id="IPR050271">
    <property type="entry name" value="UDP-glycosyltransferase"/>
</dbReference>
<keyword evidence="5" id="KW-1185">Reference proteome</keyword>
<evidence type="ECO:0000256" key="1">
    <source>
        <dbReference type="ARBA" id="ARBA00009995"/>
    </source>
</evidence>
<reference evidence="4 5" key="1">
    <citation type="journal article" date="2019" name="Philos. Trans. R. Soc. Lond., B, Biol. Sci.">
        <title>Ant behaviour and brain gene expression of defending hosts depend on the ecological success of the intruding social parasite.</title>
        <authorList>
            <person name="Kaur R."/>
            <person name="Stoldt M."/>
            <person name="Jongepier E."/>
            <person name="Feldmeyer B."/>
            <person name="Menzel F."/>
            <person name="Bornberg-Bauer E."/>
            <person name="Foitzik S."/>
        </authorList>
    </citation>
    <scope>NUCLEOTIDE SEQUENCE [LARGE SCALE GENOMIC DNA]</scope>
    <source>
        <tissue evidence="4">Whole body</tissue>
    </source>
</reference>
<evidence type="ECO:0000313" key="4">
    <source>
        <dbReference type="EMBL" id="TGZ48118.1"/>
    </source>
</evidence>
<gene>
    <name evidence="4" type="ORF">DBV15_04374</name>
</gene>
<dbReference type="SUPFAM" id="SSF53756">
    <property type="entry name" value="UDP-Glycosyltransferase/glycogen phosphorylase"/>
    <property type="match status" value="2"/>
</dbReference>
<comment type="caution">
    <text evidence="4">The sequence shown here is derived from an EMBL/GenBank/DDBJ whole genome shotgun (WGS) entry which is preliminary data.</text>
</comment>
<protein>
    <submittedName>
        <fullName evidence="4">UDP-glucuronosyltransferase</fullName>
    </submittedName>
</protein>
<dbReference type="Pfam" id="PF00201">
    <property type="entry name" value="UDPGT"/>
    <property type="match status" value="2"/>
</dbReference>
<dbReference type="InterPro" id="IPR035595">
    <property type="entry name" value="UDP_glycos_trans_CS"/>
</dbReference>